<dbReference type="Proteomes" id="UP001280121">
    <property type="component" value="Unassembled WGS sequence"/>
</dbReference>
<evidence type="ECO:0000313" key="2">
    <source>
        <dbReference type="EMBL" id="KAK2659368.1"/>
    </source>
</evidence>
<evidence type="ECO:0000313" key="3">
    <source>
        <dbReference type="Proteomes" id="UP001280121"/>
    </source>
</evidence>
<accession>A0AAE0CQN9</accession>
<keyword evidence="3" id="KW-1185">Reference proteome</keyword>
<reference evidence="2" key="1">
    <citation type="journal article" date="2023" name="Plant J.">
        <title>Genome sequences and population genomics provide insights into the demographic history, inbreeding, and mutation load of two 'living fossil' tree species of Dipteronia.</title>
        <authorList>
            <person name="Feng Y."/>
            <person name="Comes H.P."/>
            <person name="Chen J."/>
            <person name="Zhu S."/>
            <person name="Lu R."/>
            <person name="Zhang X."/>
            <person name="Li P."/>
            <person name="Qiu J."/>
            <person name="Olsen K.M."/>
            <person name="Qiu Y."/>
        </authorList>
    </citation>
    <scope>NUCLEOTIDE SEQUENCE</scope>
    <source>
        <strain evidence="2">KIB01</strain>
    </source>
</reference>
<keyword evidence="1" id="KW-0812">Transmembrane</keyword>
<sequence>MYDGILDSIVALASALKKVSFHYVSNQANSIAWVLAKTGLNISDKAACACFTVLFCLFVLPVFSGFALLWLPI</sequence>
<feature type="transmembrane region" description="Helical" evidence="1">
    <location>
        <begin position="46"/>
        <end position="71"/>
    </location>
</feature>
<gene>
    <name evidence="2" type="ORF">Ddye_005901</name>
</gene>
<protein>
    <submittedName>
        <fullName evidence="2">Uncharacterized protein</fullName>
    </submittedName>
</protein>
<name>A0AAE0CQN9_9ROSI</name>
<dbReference type="AlphaFoldDB" id="A0AAE0CQN9"/>
<evidence type="ECO:0000256" key="1">
    <source>
        <dbReference type="SAM" id="Phobius"/>
    </source>
</evidence>
<proteinExistence type="predicted"/>
<keyword evidence="1" id="KW-1133">Transmembrane helix</keyword>
<organism evidence="2 3">
    <name type="scientific">Dipteronia dyeriana</name>
    <dbReference type="NCBI Taxonomy" id="168575"/>
    <lineage>
        <taxon>Eukaryota</taxon>
        <taxon>Viridiplantae</taxon>
        <taxon>Streptophyta</taxon>
        <taxon>Embryophyta</taxon>
        <taxon>Tracheophyta</taxon>
        <taxon>Spermatophyta</taxon>
        <taxon>Magnoliopsida</taxon>
        <taxon>eudicotyledons</taxon>
        <taxon>Gunneridae</taxon>
        <taxon>Pentapetalae</taxon>
        <taxon>rosids</taxon>
        <taxon>malvids</taxon>
        <taxon>Sapindales</taxon>
        <taxon>Sapindaceae</taxon>
        <taxon>Hippocastanoideae</taxon>
        <taxon>Acereae</taxon>
        <taxon>Dipteronia</taxon>
    </lineage>
</organism>
<keyword evidence="1" id="KW-0472">Membrane</keyword>
<comment type="caution">
    <text evidence="2">The sequence shown here is derived from an EMBL/GenBank/DDBJ whole genome shotgun (WGS) entry which is preliminary data.</text>
</comment>
<dbReference type="EMBL" id="JANJYI010000002">
    <property type="protein sequence ID" value="KAK2659368.1"/>
    <property type="molecule type" value="Genomic_DNA"/>
</dbReference>